<reference evidence="1 2" key="1">
    <citation type="submission" date="2012-07" db="EMBL/GenBank/DDBJ databases">
        <title>The Genome Sequence of Fusobacterium ulcerans 12_1B.</title>
        <authorList>
            <consortium name="The Broad Institute Genome Sequencing Platform"/>
            <person name="Earl A."/>
            <person name="Ward D."/>
            <person name="Feldgarden M."/>
            <person name="Gevers D."/>
            <person name="Strauss J."/>
            <person name="Ambrose C.E."/>
            <person name="Allen-Vercoe E."/>
            <person name="Walker B."/>
            <person name="Young S.K."/>
            <person name="Zeng Q."/>
            <person name="Gargeya S."/>
            <person name="Fitzgerald M."/>
            <person name="Haas B."/>
            <person name="Abouelleil A."/>
            <person name="Alvarado L."/>
            <person name="Arachchi H.M."/>
            <person name="Berlin A.M."/>
            <person name="Chapman S.B."/>
            <person name="Goldberg J."/>
            <person name="Griggs A."/>
            <person name="Gujja S."/>
            <person name="Hansen M."/>
            <person name="Howarth C."/>
            <person name="Imamovic A."/>
            <person name="Larimer J."/>
            <person name="McCowen C."/>
            <person name="Montmayeur A."/>
            <person name="Murphy C."/>
            <person name="Neiman D."/>
            <person name="Pearson M."/>
            <person name="Priest M."/>
            <person name="Roberts A."/>
            <person name="Saif S."/>
            <person name="Shea T."/>
            <person name="Sisk P."/>
            <person name="Sykes S."/>
            <person name="Wortman J."/>
            <person name="Nusbaum C."/>
            <person name="Birren B."/>
        </authorList>
    </citation>
    <scope>NUCLEOTIDE SEQUENCE [LARGE SCALE GENOMIC DNA]</scope>
    <source>
        <strain evidence="1 2">12_1B</strain>
    </source>
</reference>
<dbReference type="AlphaFoldDB" id="H1PUV6"/>
<dbReference type="PATRIC" id="fig|457404.5.peg.1894"/>
<dbReference type="EMBL" id="AGWJ02000021">
    <property type="protein sequence ID" value="EHO80212.2"/>
    <property type="molecule type" value="Genomic_DNA"/>
</dbReference>
<protein>
    <recommendedName>
        <fullName evidence="3">DNA-binding protein HU</fullName>
    </recommendedName>
</protein>
<dbReference type="Gene3D" id="4.10.520.10">
    <property type="entry name" value="IHF-like DNA-binding proteins"/>
    <property type="match status" value="1"/>
</dbReference>
<dbReference type="SUPFAM" id="SSF47729">
    <property type="entry name" value="IHF-like DNA-binding proteins"/>
    <property type="match status" value="1"/>
</dbReference>
<accession>H1PUV6</accession>
<dbReference type="GO" id="GO:0030527">
    <property type="term" value="F:structural constituent of chromatin"/>
    <property type="evidence" value="ECO:0007669"/>
    <property type="project" value="InterPro"/>
</dbReference>
<gene>
    <name evidence="1" type="ORF">HMPREF0402_02228</name>
</gene>
<dbReference type="HOGENOM" id="CLU_105066_3_2_0"/>
<dbReference type="InterPro" id="IPR000119">
    <property type="entry name" value="Hist_DNA-bd"/>
</dbReference>
<dbReference type="Proteomes" id="UP000003233">
    <property type="component" value="Unassembled WGS sequence"/>
</dbReference>
<comment type="caution">
    <text evidence="1">The sequence shown here is derived from an EMBL/GenBank/DDBJ whole genome shotgun (WGS) entry which is preliminary data.</text>
</comment>
<sequence length="92" mass="10847">MVIEMNRREMAKLYIKMSPEKLTITGAEEEIREFLETVKEGIALDGEVKFPKRGIFEIFIRKPRTVSNPVTREQMTIYPKKTVRFRASKKIK</sequence>
<dbReference type="InterPro" id="IPR010992">
    <property type="entry name" value="IHF-like_DNA-bd_dom_sf"/>
</dbReference>
<name>H1PUV6_9FUSO</name>
<evidence type="ECO:0000313" key="2">
    <source>
        <dbReference type="Proteomes" id="UP000003233"/>
    </source>
</evidence>
<dbReference type="Pfam" id="PF00216">
    <property type="entry name" value="Bac_DNA_binding"/>
    <property type="match status" value="1"/>
</dbReference>
<proteinExistence type="predicted"/>
<dbReference type="GO" id="GO:0003677">
    <property type="term" value="F:DNA binding"/>
    <property type="evidence" value="ECO:0007669"/>
    <property type="project" value="InterPro"/>
</dbReference>
<organism evidence="1 2">
    <name type="scientific">Fusobacterium ulcerans 12-1B</name>
    <dbReference type="NCBI Taxonomy" id="457404"/>
    <lineage>
        <taxon>Bacteria</taxon>
        <taxon>Fusobacteriati</taxon>
        <taxon>Fusobacteriota</taxon>
        <taxon>Fusobacteriia</taxon>
        <taxon>Fusobacteriales</taxon>
        <taxon>Fusobacteriaceae</taxon>
        <taxon>Fusobacterium</taxon>
    </lineage>
</organism>
<evidence type="ECO:0000313" key="1">
    <source>
        <dbReference type="EMBL" id="EHO80212.2"/>
    </source>
</evidence>
<keyword evidence="2" id="KW-1185">Reference proteome</keyword>
<evidence type="ECO:0008006" key="3">
    <source>
        <dbReference type="Google" id="ProtNLM"/>
    </source>
</evidence>